<dbReference type="EnsemblPlants" id="AET6Gv20922200.4">
    <property type="protein sequence ID" value="AET6Gv20922200.4"/>
    <property type="gene ID" value="AET6Gv20922200"/>
</dbReference>
<name>A0A453PZ31_AEGTS</name>
<dbReference type="Proteomes" id="UP000015105">
    <property type="component" value="Chromosome 6D"/>
</dbReference>
<dbReference type="Gramene" id="AET6Gv20922200.4">
    <property type="protein sequence ID" value="AET6Gv20922200.4"/>
    <property type="gene ID" value="AET6Gv20922200"/>
</dbReference>
<reference evidence="3" key="1">
    <citation type="journal article" date="2014" name="Science">
        <title>Ancient hybridizations among the ancestral genomes of bread wheat.</title>
        <authorList>
            <consortium name="International Wheat Genome Sequencing Consortium,"/>
            <person name="Marcussen T."/>
            <person name="Sandve S.R."/>
            <person name="Heier L."/>
            <person name="Spannagl M."/>
            <person name="Pfeifer M."/>
            <person name="Jakobsen K.S."/>
            <person name="Wulff B.B."/>
            <person name="Steuernagel B."/>
            <person name="Mayer K.F."/>
            <person name="Olsen O.A."/>
        </authorList>
    </citation>
    <scope>NUCLEOTIDE SEQUENCE [LARGE SCALE GENOMIC DNA]</scope>
    <source>
        <strain evidence="3">cv. AL8/78</strain>
    </source>
</reference>
<evidence type="ECO:0000256" key="1">
    <source>
        <dbReference type="SAM" id="MobiDB-lite"/>
    </source>
</evidence>
<reference evidence="2" key="4">
    <citation type="submission" date="2019-03" db="UniProtKB">
        <authorList>
            <consortium name="EnsemblPlants"/>
        </authorList>
    </citation>
    <scope>IDENTIFICATION</scope>
</reference>
<feature type="compositionally biased region" description="Polar residues" evidence="1">
    <location>
        <begin position="1"/>
        <end position="15"/>
    </location>
</feature>
<protein>
    <submittedName>
        <fullName evidence="2">Uncharacterized protein</fullName>
    </submittedName>
</protein>
<organism evidence="2 3">
    <name type="scientific">Aegilops tauschii subsp. strangulata</name>
    <name type="common">Goatgrass</name>
    <dbReference type="NCBI Taxonomy" id="200361"/>
    <lineage>
        <taxon>Eukaryota</taxon>
        <taxon>Viridiplantae</taxon>
        <taxon>Streptophyta</taxon>
        <taxon>Embryophyta</taxon>
        <taxon>Tracheophyta</taxon>
        <taxon>Spermatophyta</taxon>
        <taxon>Magnoliopsida</taxon>
        <taxon>Liliopsida</taxon>
        <taxon>Poales</taxon>
        <taxon>Poaceae</taxon>
        <taxon>BOP clade</taxon>
        <taxon>Pooideae</taxon>
        <taxon>Triticodae</taxon>
        <taxon>Triticeae</taxon>
        <taxon>Triticinae</taxon>
        <taxon>Aegilops</taxon>
    </lineage>
</organism>
<feature type="region of interest" description="Disordered" evidence="1">
    <location>
        <begin position="1"/>
        <end position="23"/>
    </location>
</feature>
<proteinExistence type="predicted"/>
<evidence type="ECO:0000313" key="3">
    <source>
        <dbReference type="Proteomes" id="UP000015105"/>
    </source>
</evidence>
<accession>A0A453PZ31</accession>
<evidence type="ECO:0000313" key="2">
    <source>
        <dbReference type="EnsemblPlants" id="AET6Gv20922200.4"/>
    </source>
</evidence>
<keyword evidence="3" id="KW-1185">Reference proteome</keyword>
<reference evidence="3" key="2">
    <citation type="journal article" date="2017" name="Nat. Plants">
        <title>The Aegilops tauschii genome reveals multiple impacts of transposons.</title>
        <authorList>
            <person name="Zhao G."/>
            <person name="Zou C."/>
            <person name="Li K."/>
            <person name="Wang K."/>
            <person name="Li T."/>
            <person name="Gao L."/>
            <person name="Zhang X."/>
            <person name="Wang H."/>
            <person name="Yang Z."/>
            <person name="Liu X."/>
            <person name="Jiang W."/>
            <person name="Mao L."/>
            <person name="Kong X."/>
            <person name="Jiao Y."/>
            <person name="Jia J."/>
        </authorList>
    </citation>
    <scope>NUCLEOTIDE SEQUENCE [LARGE SCALE GENOMIC DNA]</scope>
    <source>
        <strain evidence="3">cv. AL8/78</strain>
    </source>
</reference>
<reference evidence="2" key="5">
    <citation type="journal article" date="2021" name="G3 (Bethesda)">
        <title>Aegilops tauschii genome assembly Aet v5.0 features greater sequence contiguity and improved annotation.</title>
        <authorList>
            <person name="Wang L."/>
            <person name="Zhu T."/>
            <person name="Rodriguez J.C."/>
            <person name="Deal K.R."/>
            <person name="Dubcovsky J."/>
            <person name="McGuire P.E."/>
            <person name="Lux T."/>
            <person name="Spannagl M."/>
            <person name="Mayer K.F.X."/>
            <person name="Baldrich P."/>
            <person name="Meyers B.C."/>
            <person name="Huo N."/>
            <person name="Gu Y.Q."/>
            <person name="Zhou H."/>
            <person name="Devos K.M."/>
            <person name="Bennetzen J.L."/>
            <person name="Unver T."/>
            <person name="Budak H."/>
            <person name="Gulick P.J."/>
            <person name="Galiba G."/>
            <person name="Kalapos B."/>
            <person name="Nelson D.R."/>
            <person name="Li P."/>
            <person name="You F.M."/>
            <person name="Luo M.C."/>
            <person name="Dvorak J."/>
        </authorList>
    </citation>
    <scope>NUCLEOTIDE SEQUENCE [LARGE SCALE GENOMIC DNA]</scope>
    <source>
        <strain evidence="2">cv. AL8/78</strain>
    </source>
</reference>
<reference evidence="2" key="3">
    <citation type="journal article" date="2017" name="Nature">
        <title>Genome sequence of the progenitor of the wheat D genome Aegilops tauschii.</title>
        <authorList>
            <person name="Luo M.C."/>
            <person name="Gu Y.Q."/>
            <person name="Puiu D."/>
            <person name="Wang H."/>
            <person name="Twardziok S.O."/>
            <person name="Deal K.R."/>
            <person name="Huo N."/>
            <person name="Zhu T."/>
            <person name="Wang L."/>
            <person name="Wang Y."/>
            <person name="McGuire P.E."/>
            <person name="Liu S."/>
            <person name="Long H."/>
            <person name="Ramasamy R.K."/>
            <person name="Rodriguez J.C."/>
            <person name="Van S.L."/>
            <person name="Yuan L."/>
            <person name="Wang Z."/>
            <person name="Xia Z."/>
            <person name="Xiao L."/>
            <person name="Anderson O.D."/>
            <person name="Ouyang S."/>
            <person name="Liang Y."/>
            <person name="Zimin A.V."/>
            <person name="Pertea G."/>
            <person name="Qi P."/>
            <person name="Bennetzen J.L."/>
            <person name="Dai X."/>
            <person name="Dawson M.W."/>
            <person name="Muller H.G."/>
            <person name="Kugler K."/>
            <person name="Rivarola-Duarte L."/>
            <person name="Spannagl M."/>
            <person name="Mayer K.F.X."/>
            <person name="Lu F.H."/>
            <person name="Bevan M.W."/>
            <person name="Leroy P."/>
            <person name="Li P."/>
            <person name="You F.M."/>
            <person name="Sun Q."/>
            <person name="Liu Z."/>
            <person name="Lyons E."/>
            <person name="Wicker T."/>
            <person name="Salzberg S.L."/>
            <person name="Devos K.M."/>
            <person name="Dvorak J."/>
        </authorList>
    </citation>
    <scope>NUCLEOTIDE SEQUENCE [LARGE SCALE GENOMIC DNA]</scope>
    <source>
        <strain evidence="2">cv. AL8/78</strain>
    </source>
</reference>
<dbReference type="AlphaFoldDB" id="A0A453PZ31"/>
<sequence>MQNPVISRAGSGTQHVDNRPGKSFRSFRFDTASILQSMDASFLHT</sequence>